<evidence type="ECO:0000256" key="6">
    <source>
        <dbReference type="HAMAP-Rule" id="MF_00269"/>
    </source>
</evidence>
<keyword evidence="1 6" id="KW-0575">Peroxidase</keyword>
<dbReference type="CDD" id="cd03014">
    <property type="entry name" value="PRX_Atyp2cys"/>
    <property type="match status" value="1"/>
</dbReference>
<dbReference type="InterPro" id="IPR013740">
    <property type="entry name" value="Redoxin"/>
</dbReference>
<dbReference type="Proteomes" id="UP001596105">
    <property type="component" value="Unassembled WGS sequence"/>
</dbReference>
<comment type="similarity">
    <text evidence="6">Belongs to the peroxiredoxin family. Tpx subfamily.</text>
</comment>
<keyword evidence="5 6" id="KW-0676">Redox-active center</keyword>
<dbReference type="EMBL" id="JBHSMH010000026">
    <property type="protein sequence ID" value="MFC5469177.1"/>
    <property type="molecule type" value="Genomic_DNA"/>
</dbReference>
<gene>
    <name evidence="6 8" type="primary">tpx</name>
    <name evidence="8" type="ORF">ACFPPD_10640</name>
</gene>
<accession>A0ABW0LWF3</accession>
<dbReference type="SUPFAM" id="SSF52833">
    <property type="entry name" value="Thioredoxin-like"/>
    <property type="match status" value="1"/>
</dbReference>
<dbReference type="InterPro" id="IPR036249">
    <property type="entry name" value="Thioredoxin-like_sf"/>
</dbReference>
<dbReference type="Pfam" id="PF08534">
    <property type="entry name" value="Redoxin"/>
    <property type="match status" value="1"/>
</dbReference>
<evidence type="ECO:0000313" key="9">
    <source>
        <dbReference type="Proteomes" id="UP001596105"/>
    </source>
</evidence>
<dbReference type="EC" id="1.11.1.24" evidence="6"/>
<organism evidence="8 9">
    <name type="scientific">Cohnella suwonensis</name>
    <dbReference type="NCBI Taxonomy" id="696072"/>
    <lineage>
        <taxon>Bacteria</taxon>
        <taxon>Bacillati</taxon>
        <taxon>Bacillota</taxon>
        <taxon>Bacilli</taxon>
        <taxon>Bacillales</taxon>
        <taxon>Paenibacillaceae</taxon>
        <taxon>Cohnella</taxon>
    </lineage>
</organism>
<sequence length="173" mass="19064">MVQERTGVATLAGQAITLLGPELKIGDKAPDFRISRELLTEVSLADYKGKIKLISVVPSLDTGVCDAQTRRFNQEAANLGENVVILTISVDLPFAQSRFCTTAGIDKVVALSDYKHRSFGQAYGVLIKELQLDQRAIFIVDADDTIRYVEYLKEMTDHPDYEAALQASRDLVG</sequence>
<dbReference type="PROSITE" id="PS01265">
    <property type="entry name" value="TPX"/>
    <property type="match status" value="1"/>
</dbReference>
<dbReference type="InterPro" id="IPR050455">
    <property type="entry name" value="Tpx_Peroxidase_subfamily"/>
</dbReference>
<comment type="function">
    <text evidence="6">Thiol-specific peroxidase that catalyzes the reduction of hydrogen peroxide and organic hydroperoxides to water and alcohols, respectively. Plays a role in cell protection against oxidative stress by detoxifying peroxides.</text>
</comment>
<dbReference type="InterPro" id="IPR013766">
    <property type="entry name" value="Thioredoxin_domain"/>
</dbReference>
<reference evidence="9" key="1">
    <citation type="journal article" date="2019" name="Int. J. Syst. Evol. Microbiol.">
        <title>The Global Catalogue of Microorganisms (GCM) 10K type strain sequencing project: providing services to taxonomists for standard genome sequencing and annotation.</title>
        <authorList>
            <consortium name="The Broad Institute Genomics Platform"/>
            <consortium name="The Broad Institute Genome Sequencing Center for Infectious Disease"/>
            <person name="Wu L."/>
            <person name="Ma J."/>
        </authorList>
    </citation>
    <scope>NUCLEOTIDE SEQUENCE [LARGE SCALE GENOMIC DNA]</scope>
    <source>
        <strain evidence="9">CCUG 57113</strain>
    </source>
</reference>
<comment type="caution">
    <text evidence="6">Lacks conserved residue(s) required for the propagation of feature annotation.</text>
</comment>
<proteinExistence type="inferred from homology"/>
<dbReference type="NCBIfam" id="NF001808">
    <property type="entry name" value="PRK00522.1"/>
    <property type="match status" value="1"/>
</dbReference>
<dbReference type="RefSeq" id="WP_209750727.1">
    <property type="nucleotide sequence ID" value="NZ_JBHSMH010000026.1"/>
</dbReference>
<evidence type="ECO:0000256" key="5">
    <source>
        <dbReference type="ARBA" id="ARBA00023284"/>
    </source>
</evidence>
<evidence type="ECO:0000256" key="3">
    <source>
        <dbReference type="ARBA" id="ARBA00023002"/>
    </source>
</evidence>
<dbReference type="InterPro" id="IPR018219">
    <property type="entry name" value="Tpx_CS"/>
</dbReference>
<keyword evidence="9" id="KW-1185">Reference proteome</keyword>
<evidence type="ECO:0000313" key="8">
    <source>
        <dbReference type="EMBL" id="MFC5469177.1"/>
    </source>
</evidence>
<dbReference type="InterPro" id="IPR002065">
    <property type="entry name" value="TPX"/>
</dbReference>
<name>A0ABW0LWF3_9BACL</name>
<evidence type="ECO:0000256" key="1">
    <source>
        <dbReference type="ARBA" id="ARBA00022559"/>
    </source>
</evidence>
<feature type="domain" description="Thioredoxin" evidence="7">
    <location>
        <begin position="23"/>
        <end position="170"/>
    </location>
</feature>
<dbReference type="PROSITE" id="PS51352">
    <property type="entry name" value="THIOREDOXIN_2"/>
    <property type="match status" value="1"/>
</dbReference>
<keyword evidence="2 6" id="KW-0049">Antioxidant</keyword>
<dbReference type="PANTHER" id="PTHR43110">
    <property type="entry name" value="THIOL PEROXIDASE"/>
    <property type="match status" value="1"/>
</dbReference>
<dbReference type="PANTHER" id="PTHR43110:SF1">
    <property type="entry name" value="THIOL PEROXIDASE"/>
    <property type="match status" value="1"/>
</dbReference>
<comment type="caution">
    <text evidence="8">The sequence shown here is derived from an EMBL/GenBank/DDBJ whole genome shotgun (WGS) entry which is preliminary data.</text>
</comment>
<dbReference type="HAMAP" id="MF_00269">
    <property type="entry name" value="Tpx"/>
    <property type="match status" value="1"/>
</dbReference>
<protein>
    <recommendedName>
        <fullName evidence="6">Thiol peroxidase</fullName>
        <shortName evidence="6">Tpx</shortName>
        <ecNumber evidence="6">1.11.1.24</ecNumber>
    </recommendedName>
    <alternativeName>
        <fullName evidence="6">Peroxiredoxin tpx</fullName>
        <shortName evidence="6">Prx</shortName>
    </alternativeName>
    <alternativeName>
        <fullName evidence="6">Thioredoxin peroxidase</fullName>
    </alternativeName>
    <alternativeName>
        <fullName evidence="6">Thioredoxin-dependent peroxiredoxin</fullName>
    </alternativeName>
</protein>
<keyword evidence="4" id="KW-1015">Disulfide bond</keyword>
<dbReference type="Gene3D" id="3.40.30.10">
    <property type="entry name" value="Glutaredoxin"/>
    <property type="match status" value="1"/>
</dbReference>
<feature type="active site" description="Cysteine sulfenic acid (-SOH) intermediate" evidence="6">
    <location>
        <position position="65"/>
    </location>
</feature>
<comment type="subunit">
    <text evidence="6">Homodimer.</text>
</comment>
<dbReference type="GO" id="GO:0004601">
    <property type="term" value="F:peroxidase activity"/>
    <property type="evidence" value="ECO:0007669"/>
    <property type="project" value="UniProtKB-KW"/>
</dbReference>
<evidence type="ECO:0000259" key="7">
    <source>
        <dbReference type="PROSITE" id="PS51352"/>
    </source>
</evidence>
<evidence type="ECO:0000256" key="4">
    <source>
        <dbReference type="ARBA" id="ARBA00023157"/>
    </source>
</evidence>
<comment type="catalytic activity">
    <reaction evidence="6">
        <text>a hydroperoxide + [thioredoxin]-dithiol = an alcohol + [thioredoxin]-disulfide + H2O</text>
        <dbReference type="Rhea" id="RHEA:62620"/>
        <dbReference type="Rhea" id="RHEA-COMP:10698"/>
        <dbReference type="Rhea" id="RHEA-COMP:10700"/>
        <dbReference type="ChEBI" id="CHEBI:15377"/>
        <dbReference type="ChEBI" id="CHEBI:29950"/>
        <dbReference type="ChEBI" id="CHEBI:30879"/>
        <dbReference type="ChEBI" id="CHEBI:35924"/>
        <dbReference type="ChEBI" id="CHEBI:50058"/>
        <dbReference type="EC" id="1.11.1.24"/>
    </reaction>
</comment>
<keyword evidence="3 6" id="KW-0560">Oxidoreductase</keyword>
<evidence type="ECO:0000256" key="2">
    <source>
        <dbReference type="ARBA" id="ARBA00022862"/>
    </source>
</evidence>